<dbReference type="CDD" id="cd00610">
    <property type="entry name" value="OAT_like"/>
    <property type="match status" value="1"/>
</dbReference>
<dbReference type="Proteomes" id="UP000193391">
    <property type="component" value="Unassembled WGS sequence"/>
</dbReference>
<dbReference type="GO" id="GO:0008483">
    <property type="term" value="F:transaminase activity"/>
    <property type="evidence" value="ECO:0007669"/>
    <property type="project" value="UniProtKB-KW"/>
</dbReference>
<comment type="similarity">
    <text evidence="2 5">Belongs to the class-III pyridoxal-phosphate-dependent aminotransferase family.</text>
</comment>
<keyword evidence="3" id="KW-0808">Transferase</keyword>
<dbReference type="AlphaFoldDB" id="A0A1Y2KYX9"/>
<evidence type="ECO:0000313" key="7">
    <source>
        <dbReference type="Proteomes" id="UP000193391"/>
    </source>
</evidence>
<dbReference type="InterPro" id="IPR015424">
    <property type="entry name" value="PyrdxlP-dep_Trfase"/>
</dbReference>
<dbReference type="OrthoDB" id="9801834at2"/>
<comment type="cofactor">
    <cofactor evidence="1">
        <name>pyridoxal 5'-phosphate</name>
        <dbReference type="ChEBI" id="CHEBI:597326"/>
    </cofactor>
</comment>
<dbReference type="EMBL" id="JFKA01000011">
    <property type="protein sequence ID" value="OSQ36417.1"/>
    <property type="molecule type" value="Genomic_DNA"/>
</dbReference>
<gene>
    <name evidence="6" type="ORF">TMES_18160</name>
</gene>
<comment type="caution">
    <text evidence="6">The sequence shown here is derived from an EMBL/GenBank/DDBJ whole genome shotgun (WGS) entry which is preliminary data.</text>
</comment>
<evidence type="ECO:0000256" key="5">
    <source>
        <dbReference type="RuleBase" id="RU003560"/>
    </source>
</evidence>
<evidence type="ECO:0000256" key="4">
    <source>
        <dbReference type="ARBA" id="ARBA00022898"/>
    </source>
</evidence>
<evidence type="ECO:0000256" key="1">
    <source>
        <dbReference type="ARBA" id="ARBA00001933"/>
    </source>
</evidence>
<keyword evidence="3" id="KW-0032">Aminotransferase</keyword>
<dbReference type="InterPro" id="IPR015421">
    <property type="entry name" value="PyrdxlP-dep_Trfase_major"/>
</dbReference>
<sequence length="446" mass="48135">MTTHVLHRNSLIQPPRAVSGEGIYITDENGKRYLDACGGAAVSCLGHSDPEVRAAIIEQVGKLAYAHSGFFSSDPMEELADDLIAHAPAGMERVYFVSGGSEAIEASLKLARQYFLEIGEPDREFVIARRQSYHGNTLGALSVGGNMWRRRQFEPLLINASHVSPCFAYRDQKAGETAEDYGLRVANELEEAILQLGTGRVAAFVAEPVVGATSGAVAAVPGYFKRIREICDRYGVLLILDEVMCGMGRTGTLHAIEQEGISGDLQAIAKGLGAGYQPIGAVLVSDKINKAIASGTGFFQHGHTYQGHATACAAALATQRTIRKRDLLKNVVTQGDNLQKALVGRFGNHPYVGDVRGRGLFRGVEFVADRVTREPFDPSRKIHAKIKKTAFENGLMCYPMGGTIDGQRGDHVLFAPPYIVTEGQIGDIVDLFSKTVDQVFAAEGLI</sequence>
<dbReference type="PANTHER" id="PTHR43094:SF1">
    <property type="entry name" value="AMINOTRANSFERASE CLASS-III"/>
    <property type="match status" value="1"/>
</dbReference>
<evidence type="ECO:0000313" key="6">
    <source>
        <dbReference type="EMBL" id="OSQ36417.1"/>
    </source>
</evidence>
<dbReference type="NCBIfam" id="NF005685">
    <property type="entry name" value="PRK07483.1"/>
    <property type="match status" value="1"/>
</dbReference>
<dbReference type="SUPFAM" id="SSF53383">
    <property type="entry name" value="PLP-dependent transferases"/>
    <property type="match status" value="1"/>
</dbReference>
<dbReference type="RefSeq" id="WP_085585208.1">
    <property type="nucleotide sequence ID" value="NZ_JFKA01000011.1"/>
</dbReference>
<protein>
    <recommendedName>
        <fullName evidence="8">Aminotransferase</fullName>
    </recommendedName>
</protein>
<evidence type="ECO:0000256" key="3">
    <source>
        <dbReference type="ARBA" id="ARBA00022576"/>
    </source>
</evidence>
<name>A0A1Y2KYX9_9PROT</name>
<dbReference type="Gene3D" id="3.90.1150.10">
    <property type="entry name" value="Aspartate Aminotransferase, domain 1"/>
    <property type="match status" value="1"/>
</dbReference>
<dbReference type="InterPro" id="IPR015422">
    <property type="entry name" value="PyrdxlP-dep_Trfase_small"/>
</dbReference>
<evidence type="ECO:0008006" key="8">
    <source>
        <dbReference type="Google" id="ProtNLM"/>
    </source>
</evidence>
<dbReference type="Pfam" id="PF00202">
    <property type="entry name" value="Aminotran_3"/>
    <property type="match status" value="1"/>
</dbReference>
<proteinExistence type="inferred from homology"/>
<dbReference type="GO" id="GO:0005829">
    <property type="term" value="C:cytosol"/>
    <property type="evidence" value="ECO:0007669"/>
    <property type="project" value="TreeGrafter"/>
</dbReference>
<reference evidence="6 7" key="1">
    <citation type="submission" date="2014-03" db="EMBL/GenBank/DDBJ databases">
        <title>The draft genome sequence of Thalassospira mesophila JCM 18969.</title>
        <authorList>
            <person name="Lai Q."/>
            <person name="Shao Z."/>
        </authorList>
    </citation>
    <scope>NUCLEOTIDE SEQUENCE [LARGE SCALE GENOMIC DNA]</scope>
    <source>
        <strain evidence="6 7">JCM 18969</strain>
    </source>
</reference>
<dbReference type="GO" id="GO:0030170">
    <property type="term" value="F:pyridoxal phosphate binding"/>
    <property type="evidence" value="ECO:0007669"/>
    <property type="project" value="InterPro"/>
</dbReference>
<accession>A0A1Y2KYX9</accession>
<dbReference type="PANTHER" id="PTHR43094">
    <property type="entry name" value="AMINOTRANSFERASE"/>
    <property type="match status" value="1"/>
</dbReference>
<keyword evidence="7" id="KW-1185">Reference proteome</keyword>
<evidence type="ECO:0000256" key="2">
    <source>
        <dbReference type="ARBA" id="ARBA00008954"/>
    </source>
</evidence>
<keyword evidence="4 5" id="KW-0663">Pyridoxal phosphate</keyword>
<organism evidence="6 7">
    <name type="scientific">Thalassospira mesophila</name>
    <dbReference type="NCBI Taxonomy" id="1293891"/>
    <lineage>
        <taxon>Bacteria</taxon>
        <taxon>Pseudomonadati</taxon>
        <taxon>Pseudomonadota</taxon>
        <taxon>Alphaproteobacteria</taxon>
        <taxon>Rhodospirillales</taxon>
        <taxon>Thalassospiraceae</taxon>
        <taxon>Thalassospira</taxon>
    </lineage>
</organism>
<dbReference type="STRING" id="1293891.TMES_18160"/>
<dbReference type="InterPro" id="IPR005814">
    <property type="entry name" value="Aminotrans_3"/>
</dbReference>
<dbReference type="Gene3D" id="3.40.640.10">
    <property type="entry name" value="Type I PLP-dependent aspartate aminotransferase-like (Major domain)"/>
    <property type="match status" value="1"/>
</dbReference>
<dbReference type="FunFam" id="3.40.640.10:FF:000004">
    <property type="entry name" value="Acetylornithine aminotransferase"/>
    <property type="match status" value="1"/>
</dbReference>